<evidence type="ECO:0000313" key="1">
    <source>
        <dbReference type="EMBL" id="SVE17446.1"/>
    </source>
</evidence>
<gene>
    <name evidence="1" type="ORF">METZ01_LOCUS470300</name>
</gene>
<dbReference type="AlphaFoldDB" id="A0A383BBA3"/>
<feature type="non-terminal residue" evidence="1">
    <location>
        <position position="1"/>
    </location>
</feature>
<proteinExistence type="predicted"/>
<accession>A0A383BBA3</accession>
<reference evidence="1" key="1">
    <citation type="submission" date="2018-05" db="EMBL/GenBank/DDBJ databases">
        <authorList>
            <person name="Lanie J.A."/>
            <person name="Ng W.-L."/>
            <person name="Kazmierczak K.M."/>
            <person name="Andrzejewski T.M."/>
            <person name="Davidsen T.M."/>
            <person name="Wayne K.J."/>
            <person name="Tettelin H."/>
            <person name="Glass J.I."/>
            <person name="Rusch D."/>
            <person name="Podicherti R."/>
            <person name="Tsui H.-C.T."/>
            <person name="Winkler M.E."/>
        </authorList>
    </citation>
    <scope>NUCLEOTIDE SEQUENCE</scope>
</reference>
<organism evidence="1">
    <name type="scientific">marine metagenome</name>
    <dbReference type="NCBI Taxonomy" id="408172"/>
    <lineage>
        <taxon>unclassified sequences</taxon>
        <taxon>metagenomes</taxon>
        <taxon>ecological metagenomes</taxon>
    </lineage>
</organism>
<protein>
    <submittedName>
        <fullName evidence="1">Uncharacterized protein</fullName>
    </submittedName>
</protein>
<dbReference type="EMBL" id="UINC01199156">
    <property type="protein sequence ID" value="SVE17446.1"/>
    <property type="molecule type" value="Genomic_DNA"/>
</dbReference>
<feature type="non-terminal residue" evidence="1">
    <location>
        <position position="24"/>
    </location>
</feature>
<name>A0A383BBA3_9ZZZZ</name>
<sequence>LPCSNQVSHIQCGCNGSHFSHSNL</sequence>